<feature type="compositionally biased region" description="Basic and acidic residues" evidence="1">
    <location>
        <begin position="592"/>
        <end position="612"/>
    </location>
</feature>
<reference evidence="4" key="1">
    <citation type="submission" date="2025-08" db="UniProtKB">
        <authorList>
            <consortium name="RefSeq"/>
        </authorList>
    </citation>
    <scope>IDENTIFICATION</scope>
    <source>
        <tissue evidence="4">Whole larvae</tissue>
    </source>
</reference>
<keyword evidence="2" id="KW-0472">Membrane</keyword>
<accession>A0ABM3N0S5</accession>
<sequence length="1590" mass="183312">MSQQGNVTKNLYLLIDPSNVRFLTPSTGHGKKSDKETQSPVLKIFKDMMQREKDPEKANLLKEKHENRKKKSSGSRTKSNATKSCDSSSSHNNNKKYKRNDHYNVAMHEPRDTRYTQPGKHSISDRKDSWCWRTDTEVPKPKSDDTCSWVSCALKQIVSSEYTCIACLALMFTLTVVAAFYFVFRTVPTVNNEVNLESTAPEFNSVGLRRKIEMLNERKGQGINEFAGYRGSFDDRKDLDDTVSRQLRGLPGISGPEFGETSLQDLNSLDDSSNKFYSDLSTMLDNGKVNDGGSNERLIDFYKKLIETDVKIKNLKNGLFNDYTSMNNDLKYNIDRSKRSLKNGNRSSLFIFKVKKGNKNNNKTNDISLNLTTKDNNSKKKRHKRCNNMTDKPKGIFIEKKKIMVHYKPNAPLRKVPKCSHVPKDGKSHETQMKHPFYKNTEHFEELLDRFLDNNLPEVMAEPIKTDELFKTKNGKQEQVSTIQRKVIKNKDIKISNNAAGNFLSTKSDFEKDFLDNIKDDKQTTLSIDLLYNVALDMSTVMNPSYDKASKPIKVRQTYPNMRKLMQANDEDEESMSYEDFKEVLADDLESHDESDRRADRKKSREDIKFGETKPPYGPIKNNPPGVRNPNWKGSLPLYPHELNSMIKQAVIENINNANKAEVPVNTKDISAEKENSESDFNDVEYIEDYLDNKYEKLVKMAQAYSDYGVLDDKKDSRKDINQDKSIENRVKLSIDKAKYFKDKLFERLKKGTESEGIVFELKPTSNSRDDVIEFGFVKKLQKHLNIPKSPQSLAPHRSSFSPLNSDFVFFSSVSPKKVHIGDDIRTTKKFMPDKSNNEQSASIDKEKSILKSYNNFDYYNNNGRFIKRSLKSIETDNEYADDNYYTSEEDMKVNRYKNLTDRNPGATVYRKRSLKFTLDKNNTYLDTIKSIADNQKVTETNSERNIFPVNIKKLDNKHVNETIIPVNKNTSIEMDNTKNVNSNQYNNTTDFRFNDFFNLISNWFSTLASYSMDDNHSNNTKNLVTVMPNITNAFIHSNTNIVDPVYDSDIVDNIGHRSRVLMSVNSEFRNVCKIEKNKDDTQPATSVIESEKPVTVHTPNVTAILDNAKSGATISEVNGERTEAVTHGSKANENDTAKSVVKRSVPIDSNLIFWNDMYDDEYGIKVDPLESKITDKRTNEGNDFMKRSRQWLQRKVKSIADYYLNTSEHNEKNNKTKHQKNNKNRNVVYTRESRQIIKKRNIMNSNYDANKPDNFAELTIKMKEICKEAARAVHQTKNLKAREDSNEERMASSLMKQLVRLMTDLVDYQVQEKTCLKLPSDLQNFLEWLTSANSETTSKQQHMTNLQDDLLEEGYLNKYDPIMDHAKPSLNVDSEARSEYLDTLHAVQTLMQQYDGMNDESKSKMTGVKEYLENQLDFLDKQLSLYDAYNIPNIYPSQQSIRYRRDLRNANRQSKHRSNKNKSRLKGKLHMYIPKFGVKHTRTTITPFEESQIAEANKIDENSLSKLNDYVKYIDDIKANGDKESSVNDKSYVKFNNVTNDINTRGDQTIVGVKDDEKDITKRDLADVYSKASEGYAKMFTIHKNFRKN</sequence>
<dbReference type="Proteomes" id="UP001652740">
    <property type="component" value="Unplaced"/>
</dbReference>
<keyword evidence="2" id="KW-1133">Transmembrane helix</keyword>
<evidence type="ECO:0000313" key="3">
    <source>
        <dbReference type="Proteomes" id="UP001652740"/>
    </source>
</evidence>
<gene>
    <name evidence="4" type="primary">LOC113519539</name>
</gene>
<dbReference type="RefSeq" id="XP_052757043.1">
    <property type="nucleotide sequence ID" value="XM_052901083.1"/>
</dbReference>
<feature type="region of interest" description="Disordered" evidence="1">
    <location>
        <begin position="586"/>
        <end position="629"/>
    </location>
</feature>
<protein>
    <submittedName>
        <fullName evidence="4">MATH and LRR domain-containing protein PFE0570w-like isoform X1</fullName>
    </submittedName>
</protein>
<name>A0ABM3N0S5_GALME</name>
<feature type="transmembrane region" description="Helical" evidence="2">
    <location>
        <begin position="162"/>
        <end position="184"/>
    </location>
</feature>
<feature type="region of interest" description="Disordered" evidence="1">
    <location>
        <begin position="48"/>
        <end position="122"/>
    </location>
</feature>
<feature type="compositionally biased region" description="Basic and acidic residues" evidence="1">
    <location>
        <begin position="48"/>
        <end position="66"/>
    </location>
</feature>
<feature type="compositionally biased region" description="Low complexity" evidence="1">
    <location>
        <begin position="74"/>
        <end position="92"/>
    </location>
</feature>
<evidence type="ECO:0000256" key="1">
    <source>
        <dbReference type="SAM" id="MobiDB-lite"/>
    </source>
</evidence>
<proteinExistence type="predicted"/>
<organism evidence="3 4">
    <name type="scientific">Galleria mellonella</name>
    <name type="common">Greater wax moth</name>
    <dbReference type="NCBI Taxonomy" id="7137"/>
    <lineage>
        <taxon>Eukaryota</taxon>
        <taxon>Metazoa</taxon>
        <taxon>Ecdysozoa</taxon>
        <taxon>Arthropoda</taxon>
        <taxon>Hexapoda</taxon>
        <taxon>Insecta</taxon>
        <taxon>Pterygota</taxon>
        <taxon>Neoptera</taxon>
        <taxon>Endopterygota</taxon>
        <taxon>Lepidoptera</taxon>
        <taxon>Glossata</taxon>
        <taxon>Ditrysia</taxon>
        <taxon>Pyraloidea</taxon>
        <taxon>Pyralidae</taxon>
        <taxon>Galleriinae</taxon>
        <taxon>Galleria</taxon>
    </lineage>
</organism>
<dbReference type="GeneID" id="113519539"/>
<evidence type="ECO:0000256" key="2">
    <source>
        <dbReference type="SAM" id="Phobius"/>
    </source>
</evidence>
<keyword evidence="2" id="KW-0812">Transmembrane</keyword>
<keyword evidence="3" id="KW-1185">Reference proteome</keyword>
<evidence type="ECO:0000313" key="4">
    <source>
        <dbReference type="RefSeq" id="XP_052757043.1"/>
    </source>
</evidence>